<keyword evidence="4" id="KW-1185">Reference proteome</keyword>
<organism evidence="3 4">
    <name type="scientific">Flavobacterium profundi</name>
    <dbReference type="NCBI Taxonomy" id="1774945"/>
    <lineage>
        <taxon>Bacteria</taxon>
        <taxon>Pseudomonadati</taxon>
        <taxon>Bacteroidota</taxon>
        <taxon>Flavobacteriia</taxon>
        <taxon>Flavobacteriales</taxon>
        <taxon>Flavobacteriaceae</taxon>
        <taxon>Flavobacterium</taxon>
    </lineage>
</organism>
<dbReference type="PROSITE" id="PS50943">
    <property type="entry name" value="HTH_CROC1"/>
    <property type="match status" value="1"/>
</dbReference>
<dbReference type="Pfam" id="PF01381">
    <property type="entry name" value="HTH_3"/>
    <property type="match status" value="1"/>
</dbReference>
<evidence type="ECO:0000313" key="3">
    <source>
        <dbReference type="EMBL" id="MVO08008.1"/>
    </source>
</evidence>
<dbReference type="OrthoDB" id="9794834at2"/>
<dbReference type="AlphaFoldDB" id="A0A6I4IEN7"/>
<evidence type="ECO:0000313" key="4">
    <source>
        <dbReference type="Proteomes" id="UP000431264"/>
    </source>
</evidence>
<sequence>MENVFANRLQSARRMAGLSLQGLADKLDNLVSKQSLNKYEQGVMKPDSEVLIALANSLSVSIDYFYSVPSVKIEFESIDFRKYSSKLSKTEEASVIEKAKDCFERYFELEDILQLNEKYDYFTFDKEIKTAEDAEDAAKKLREEWNLGYDPIPDVVEMLEDKGYKVIDLLVNDAFDGMKATVGDKKIIVLKKSVNANDDVVRKRFTALHELAHHALTFAKDLKHAEEEKLCHVFACAVLYPEEMAKKELHKQRFHFYQKELEIIKERWGISFTAIFHRAHRLGILNDFILRKFHVGYKKRGYHVPNCEPGRYRSKEVPTRMERLVYMGLAKEVLTINEAAYFSGITAWQLRGKMKLLV</sequence>
<dbReference type="InterPro" id="IPR010982">
    <property type="entry name" value="Lambda_DNA-bd_dom_sf"/>
</dbReference>
<proteinExistence type="inferred from homology"/>
<gene>
    <name evidence="3" type="ORF">GOQ30_02360</name>
</gene>
<comment type="similarity">
    <text evidence="1">Belongs to the short-chain fatty acyl-CoA assimilation regulator (ScfR) family.</text>
</comment>
<dbReference type="CDD" id="cd00093">
    <property type="entry name" value="HTH_XRE"/>
    <property type="match status" value="1"/>
</dbReference>
<dbReference type="Pfam" id="PF06114">
    <property type="entry name" value="Peptidase_M78"/>
    <property type="match status" value="1"/>
</dbReference>
<dbReference type="EMBL" id="WQLW01000001">
    <property type="protein sequence ID" value="MVO08008.1"/>
    <property type="molecule type" value="Genomic_DNA"/>
</dbReference>
<dbReference type="PANTHER" id="PTHR43236">
    <property type="entry name" value="ANTITOXIN HIGA1"/>
    <property type="match status" value="1"/>
</dbReference>
<comment type="caution">
    <text evidence="3">The sequence shown here is derived from an EMBL/GenBank/DDBJ whole genome shotgun (WGS) entry which is preliminary data.</text>
</comment>
<accession>A0A6I4IEN7</accession>
<dbReference type="Proteomes" id="UP000431264">
    <property type="component" value="Unassembled WGS sequence"/>
</dbReference>
<dbReference type="InterPro" id="IPR001387">
    <property type="entry name" value="Cro/C1-type_HTH"/>
</dbReference>
<dbReference type="SMART" id="SM00530">
    <property type="entry name" value="HTH_XRE"/>
    <property type="match status" value="1"/>
</dbReference>
<dbReference type="PANTHER" id="PTHR43236:SF1">
    <property type="entry name" value="BLL7220 PROTEIN"/>
    <property type="match status" value="1"/>
</dbReference>
<name>A0A6I4IEN7_9FLAO</name>
<evidence type="ECO:0000256" key="1">
    <source>
        <dbReference type="ARBA" id="ARBA00007227"/>
    </source>
</evidence>
<dbReference type="InterPro" id="IPR052345">
    <property type="entry name" value="Rad_response_metalloprotease"/>
</dbReference>
<dbReference type="InterPro" id="IPR010359">
    <property type="entry name" value="IrrE_HExxH"/>
</dbReference>
<dbReference type="RefSeq" id="WP_140996390.1">
    <property type="nucleotide sequence ID" value="NZ_VDCZ01000001.1"/>
</dbReference>
<dbReference type="SUPFAM" id="SSF47413">
    <property type="entry name" value="lambda repressor-like DNA-binding domains"/>
    <property type="match status" value="1"/>
</dbReference>
<feature type="domain" description="HTH cro/C1-type" evidence="2">
    <location>
        <begin position="9"/>
        <end position="65"/>
    </location>
</feature>
<protein>
    <submittedName>
        <fullName evidence="3">Helix-turn-helix domain-containing protein</fullName>
    </submittedName>
</protein>
<dbReference type="Gene3D" id="1.10.260.40">
    <property type="entry name" value="lambda repressor-like DNA-binding domains"/>
    <property type="match status" value="1"/>
</dbReference>
<evidence type="ECO:0000259" key="2">
    <source>
        <dbReference type="PROSITE" id="PS50943"/>
    </source>
</evidence>
<dbReference type="GO" id="GO:0003677">
    <property type="term" value="F:DNA binding"/>
    <property type="evidence" value="ECO:0007669"/>
    <property type="project" value="InterPro"/>
</dbReference>
<dbReference type="Gene3D" id="1.10.10.2910">
    <property type="match status" value="1"/>
</dbReference>
<reference evidence="4" key="1">
    <citation type="submission" date="2019-05" db="EMBL/GenBank/DDBJ databases">
        <title>Flavobacterium profundi sp. nov., isolated from a deep-sea seamount.</title>
        <authorList>
            <person name="Zhang D.-C."/>
        </authorList>
    </citation>
    <scope>NUCLEOTIDE SEQUENCE [LARGE SCALE GENOMIC DNA]</scope>
    <source>
        <strain evidence="4">TP390</strain>
    </source>
</reference>